<dbReference type="InterPro" id="IPR002347">
    <property type="entry name" value="SDR_fam"/>
</dbReference>
<dbReference type="eggNOG" id="COG1028">
    <property type="taxonomic scope" value="Bacteria"/>
</dbReference>
<reference evidence="3" key="1">
    <citation type="submission" date="2006-09" db="EMBL/GenBank/DDBJ databases">
        <title>Complete sequence of Rhodopseudomonas palustris BisA53.</title>
        <authorList>
            <consortium name="US DOE Joint Genome Institute"/>
            <person name="Copeland A."/>
            <person name="Lucas S."/>
            <person name="Lapidus A."/>
            <person name="Barry K."/>
            <person name="Detter J.C."/>
            <person name="Glavina del Rio T."/>
            <person name="Hammon N."/>
            <person name="Israni S."/>
            <person name="Dalin E."/>
            <person name="Tice H."/>
            <person name="Pitluck S."/>
            <person name="Chain P."/>
            <person name="Malfatti S."/>
            <person name="Shin M."/>
            <person name="Vergez L."/>
            <person name="Schmutz J."/>
            <person name="Larimer F."/>
            <person name="Land M."/>
            <person name="Hauser L."/>
            <person name="Pelletier D.A."/>
            <person name="Kyrpides N."/>
            <person name="Kim E."/>
            <person name="Harwood C.S."/>
            <person name="Oda Y."/>
            <person name="Richardson P."/>
        </authorList>
    </citation>
    <scope>NUCLEOTIDE SEQUENCE [LARGE SCALE GENOMIC DNA]</scope>
    <source>
        <strain evidence="3">BisA53</strain>
    </source>
</reference>
<dbReference type="PANTHER" id="PTHR45024">
    <property type="entry name" value="DEHYDROGENASES, SHORT CHAIN"/>
    <property type="match status" value="1"/>
</dbReference>
<evidence type="ECO:0000256" key="1">
    <source>
        <dbReference type="RuleBase" id="RU000363"/>
    </source>
</evidence>
<evidence type="ECO:0000259" key="2">
    <source>
        <dbReference type="SMART" id="SM00822"/>
    </source>
</evidence>
<dbReference type="PRINTS" id="PR00081">
    <property type="entry name" value="GDHRDH"/>
</dbReference>
<name>Q07QP3_RHOP5</name>
<dbReference type="PRINTS" id="PR00080">
    <property type="entry name" value="SDRFAMILY"/>
</dbReference>
<dbReference type="InterPro" id="IPR057326">
    <property type="entry name" value="KR_dom"/>
</dbReference>
<sequence length="322" mass="34433">MNAARGSIHNANSGTKAMASNSLQDKVVIVTGAGRGIGREIALLAAREGAKVVVNDPGVASDGSGTDAAPAEQVVEEIRKEGGTAVANFESVAEAIPAGKIVKQAIDTYGKLDGVVNNAGILRDAIFHRMSIDAFEQVIKVHLMGSFYVSHAAARLFREQESGAFVHFTSTSGLIGNFGQANYAAAKLGIVGLSKSIALDMHRFNVRSNCVSPFAWSRLIGTIPTETEEEKARVARMQQMGPEKIAPLSVYLLGDAAKDVTGQIFAVRMNEIFLMGQSRPLRSIHRDGGWTPETIANHAMPALKSSFYDLDRSADIFCWDAI</sequence>
<dbReference type="AlphaFoldDB" id="Q07QP3"/>
<dbReference type="Pfam" id="PF00106">
    <property type="entry name" value="adh_short"/>
    <property type="match status" value="1"/>
</dbReference>
<dbReference type="Gene3D" id="3.40.50.720">
    <property type="entry name" value="NAD(P)-binding Rossmann-like Domain"/>
    <property type="match status" value="1"/>
</dbReference>
<dbReference type="PROSITE" id="PS00061">
    <property type="entry name" value="ADH_SHORT"/>
    <property type="match status" value="1"/>
</dbReference>
<dbReference type="STRING" id="316055.RPE_1793"/>
<gene>
    <name evidence="3" type="ordered locus">RPE_1793</name>
</gene>
<proteinExistence type="inferred from homology"/>
<dbReference type="SUPFAM" id="SSF51735">
    <property type="entry name" value="NAD(P)-binding Rossmann-fold domains"/>
    <property type="match status" value="1"/>
</dbReference>
<dbReference type="InterPro" id="IPR036291">
    <property type="entry name" value="NAD(P)-bd_dom_sf"/>
</dbReference>
<accession>Q07QP3</accession>
<comment type="similarity">
    <text evidence="1">Belongs to the short-chain dehydrogenases/reductases (SDR) family.</text>
</comment>
<dbReference type="PANTHER" id="PTHR45024:SF3">
    <property type="entry name" value="BLL2957 PROTEIN"/>
    <property type="match status" value="1"/>
</dbReference>
<protein>
    <submittedName>
        <fullName evidence="3">Short-chain dehydrogenase/reductase SDR</fullName>
    </submittedName>
</protein>
<organism evidence="3">
    <name type="scientific">Rhodopseudomonas palustris (strain BisA53)</name>
    <dbReference type="NCBI Taxonomy" id="316055"/>
    <lineage>
        <taxon>Bacteria</taxon>
        <taxon>Pseudomonadati</taxon>
        <taxon>Pseudomonadota</taxon>
        <taxon>Alphaproteobacteria</taxon>
        <taxon>Hyphomicrobiales</taxon>
        <taxon>Nitrobacteraceae</taxon>
        <taxon>Rhodopseudomonas</taxon>
    </lineage>
</organism>
<evidence type="ECO:0000313" key="3">
    <source>
        <dbReference type="EMBL" id="ABJ05741.1"/>
    </source>
</evidence>
<feature type="domain" description="Ketoreductase" evidence="2">
    <location>
        <begin position="26"/>
        <end position="222"/>
    </location>
</feature>
<dbReference type="HOGENOM" id="CLU_010194_1_3_5"/>
<dbReference type="InterPro" id="IPR020904">
    <property type="entry name" value="Sc_DH/Rdtase_CS"/>
</dbReference>
<dbReference type="EMBL" id="CP000463">
    <property type="protein sequence ID" value="ABJ05741.1"/>
    <property type="molecule type" value="Genomic_DNA"/>
</dbReference>
<dbReference type="KEGG" id="rpe:RPE_1793"/>
<dbReference type="SMART" id="SM00822">
    <property type="entry name" value="PKS_KR"/>
    <property type="match status" value="1"/>
</dbReference>
<dbReference type="InterPro" id="IPR051687">
    <property type="entry name" value="Peroxisomal_Beta-Oxidation"/>
</dbReference>